<protein>
    <recommendedName>
        <fullName evidence="2">N-acetylmuramoyl-L-alanine amidase</fullName>
        <ecNumber evidence="2">3.5.1.28</ecNumber>
    </recommendedName>
</protein>
<reference evidence="6" key="1">
    <citation type="journal article" date="2022" name="Front. Microbiol.">
        <title>Mirubactin C rescues the lethal effect of cell wall biosynthesis mutations in Bacillus subtilis.</title>
        <authorList>
            <person name="Kepplinger B."/>
            <person name="Wen X."/>
            <person name="Tyler A.R."/>
            <person name="Kim B.Y."/>
            <person name="Brown J."/>
            <person name="Banks P."/>
            <person name="Dashti Y."/>
            <person name="Mackenzie E.S."/>
            <person name="Wills C."/>
            <person name="Kawai Y."/>
            <person name="Waldron K.J."/>
            <person name="Allenby N.E.E."/>
            <person name="Wu L.J."/>
            <person name="Hall M.J."/>
            <person name="Errington J."/>
        </authorList>
    </citation>
    <scope>NUCLEOTIDE SEQUENCE</scope>
    <source>
        <strain evidence="6">MDA8-470</strain>
    </source>
</reference>
<name>A0ABY6PPR8_9ACTN</name>
<dbReference type="PANTHER" id="PTHR30417">
    <property type="entry name" value="N-ACETYLMURAMOYL-L-ALANINE AMIDASE AMID"/>
    <property type="match status" value="1"/>
</dbReference>
<dbReference type="Proteomes" id="UP001164963">
    <property type="component" value="Chromosome"/>
</dbReference>
<dbReference type="SUPFAM" id="SSF55846">
    <property type="entry name" value="N-acetylmuramoyl-L-alanine amidase-like"/>
    <property type="match status" value="1"/>
</dbReference>
<organism evidence="6 7">
    <name type="scientific">Streptomyces drozdowiczii</name>
    <dbReference type="NCBI Taxonomy" id="202862"/>
    <lineage>
        <taxon>Bacteria</taxon>
        <taxon>Bacillati</taxon>
        <taxon>Actinomycetota</taxon>
        <taxon>Actinomycetes</taxon>
        <taxon>Kitasatosporales</taxon>
        <taxon>Streptomycetaceae</taxon>
        <taxon>Streptomyces</taxon>
    </lineage>
</organism>
<evidence type="ECO:0000259" key="5">
    <source>
        <dbReference type="SMART" id="SM00644"/>
    </source>
</evidence>
<evidence type="ECO:0000256" key="1">
    <source>
        <dbReference type="ARBA" id="ARBA00001561"/>
    </source>
</evidence>
<evidence type="ECO:0000313" key="6">
    <source>
        <dbReference type="EMBL" id="UZK54071.1"/>
    </source>
</evidence>
<dbReference type="InterPro" id="IPR036505">
    <property type="entry name" value="Amidase/PGRP_sf"/>
</dbReference>
<accession>A0ABY6PPR8</accession>
<dbReference type="EC" id="3.5.1.28" evidence="2"/>
<evidence type="ECO:0000313" key="7">
    <source>
        <dbReference type="Proteomes" id="UP001164963"/>
    </source>
</evidence>
<keyword evidence="3" id="KW-0378">Hydrolase</keyword>
<proteinExistence type="predicted"/>
<dbReference type="PANTHER" id="PTHR30417:SF1">
    <property type="entry name" value="N-ACETYLMURAMOYL-L-ALANINE AMIDASE AMID"/>
    <property type="match status" value="1"/>
</dbReference>
<keyword evidence="7" id="KW-1185">Reference proteome</keyword>
<dbReference type="InterPro" id="IPR002502">
    <property type="entry name" value="Amidase_domain"/>
</dbReference>
<keyword evidence="4" id="KW-0961">Cell wall biogenesis/degradation</keyword>
<evidence type="ECO:0000256" key="2">
    <source>
        <dbReference type="ARBA" id="ARBA00011901"/>
    </source>
</evidence>
<comment type="catalytic activity">
    <reaction evidence="1">
        <text>Hydrolyzes the link between N-acetylmuramoyl residues and L-amino acid residues in certain cell-wall glycopeptides.</text>
        <dbReference type="EC" id="3.5.1.28"/>
    </reaction>
</comment>
<dbReference type="SMART" id="SM00644">
    <property type="entry name" value="Ami_2"/>
    <property type="match status" value="1"/>
</dbReference>
<dbReference type="InterPro" id="IPR051206">
    <property type="entry name" value="NAMLAA_amidase_2"/>
</dbReference>
<feature type="domain" description="N-acetylmuramoyl-L-alanine amidase" evidence="5">
    <location>
        <begin position="12"/>
        <end position="146"/>
    </location>
</feature>
<dbReference type="Pfam" id="PF01510">
    <property type="entry name" value="Amidase_2"/>
    <property type="match status" value="1"/>
</dbReference>
<evidence type="ECO:0000256" key="3">
    <source>
        <dbReference type="ARBA" id="ARBA00022801"/>
    </source>
</evidence>
<dbReference type="EMBL" id="CP098740">
    <property type="protein sequence ID" value="UZK54071.1"/>
    <property type="molecule type" value="Genomic_DNA"/>
</dbReference>
<gene>
    <name evidence="6" type="ORF">NEH16_07825</name>
</gene>
<dbReference type="CDD" id="cd06583">
    <property type="entry name" value="PGRP"/>
    <property type="match status" value="1"/>
</dbReference>
<sequence>MARMPGATFHRVRNYTADGQQSVRGVVVHIMAGTLEGSQAWFNNATAQASSHFGTGKDGELRQWVDTADRAWAQSAGNRDWLSVENEGVGGDALTDAQITANARVLAWAHREYGVPLQLAKSPSDRGLGYHAMGGAAWGGHTSCPGPKIVAQLPTIVARAKALVANTQETPVADLTAKDVWLYKGKDETSDVYAYVRNTKAVVDDIKADVIRVGGQVAEQRTTLTAIFTLLKSVSDRLDALEAK</sequence>
<dbReference type="RefSeq" id="WP_265540489.1">
    <property type="nucleotide sequence ID" value="NZ_CP098740.1"/>
</dbReference>
<evidence type="ECO:0000256" key="4">
    <source>
        <dbReference type="ARBA" id="ARBA00023316"/>
    </source>
</evidence>
<dbReference type="Gene3D" id="3.40.80.10">
    <property type="entry name" value="Peptidoglycan recognition protein-like"/>
    <property type="match status" value="1"/>
</dbReference>